<protein>
    <submittedName>
        <fullName evidence="2">HD domain-containing protein</fullName>
    </submittedName>
</protein>
<dbReference type="RefSeq" id="WP_344589564.1">
    <property type="nucleotide sequence ID" value="NZ_BAAARW010000011.1"/>
</dbReference>
<accession>A0ABN3IYH5</accession>
<sequence length="196" mass="20837">MTADAGLRRALDEPGFRALPEPVTVLLEAVAAPPRLAAHLRAVHDVACDLVSWIDERYPAAGADAAAVAFGAATHDIGKALHPAELSGPGAQHEPAGYELLLSYGVEERFARFARTHAAWNEDGIGIDDLLVSLADQVWKGKRVRGLEQLVVDRLAVASGEAPWQAFLALDDVLGMITEGADRRLAYQSTHSVASG</sequence>
<comment type="caution">
    <text evidence="2">The sequence shown here is derived from an EMBL/GenBank/DDBJ whole genome shotgun (WGS) entry which is preliminary data.</text>
</comment>
<dbReference type="EMBL" id="BAAARW010000011">
    <property type="protein sequence ID" value="GAA2417585.1"/>
    <property type="molecule type" value="Genomic_DNA"/>
</dbReference>
<dbReference type="Proteomes" id="UP001501231">
    <property type="component" value="Unassembled WGS sequence"/>
</dbReference>
<evidence type="ECO:0000259" key="1">
    <source>
        <dbReference type="Pfam" id="PF01966"/>
    </source>
</evidence>
<reference evidence="2 3" key="1">
    <citation type="journal article" date="2019" name="Int. J. Syst. Evol. Microbiol.">
        <title>The Global Catalogue of Microorganisms (GCM) 10K type strain sequencing project: providing services to taxonomists for standard genome sequencing and annotation.</title>
        <authorList>
            <consortium name="The Broad Institute Genomics Platform"/>
            <consortium name="The Broad Institute Genome Sequencing Center for Infectious Disease"/>
            <person name="Wu L."/>
            <person name="Ma J."/>
        </authorList>
    </citation>
    <scope>NUCLEOTIDE SEQUENCE [LARGE SCALE GENOMIC DNA]</scope>
    <source>
        <strain evidence="2 3">JCM 3325</strain>
    </source>
</reference>
<dbReference type="Pfam" id="PF01966">
    <property type="entry name" value="HD"/>
    <property type="match status" value="1"/>
</dbReference>
<organism evidence="2 3">
    <name type="scientific">Actinomadura vinacea</name>
    <dbReference type="NCBI Taxonomy" id="115336"/>
    <lineage>
        <taxon>Bacteria</taxon>
        <taxon>Bacillati</taxon>
        <taxon>Actinomycetota</taxon>
        <taxon>Actinomycetes</taxon>
        <taxon>Streptosporangiales</taxon>
        <taxon>Thermomonosporaceae</taxon>
        <taxon>Actinomadura</taxon>
    </lineage>
</organism>
<dbReference type="InterPro" id="IPR006674">
    <property type="entry name" value="HD_domain"/>
</dbReference>
<gene>
    <name evidence="2" type="ORF">GCM10010191_30270</name>
</gene>
<proteinExistence type="predicted"/>
<evidence type="ECO:0000313" key="3">
    <source>
        <dbReference type="Proteomes" id="UP001501231"/>
    </source>
</evidence>
<dbReference type="SUPFAM" id="SSF109604">
    <property type="entry name" value="HD-domain/PDEase-like"/>
    <property type="match status" value="1"/>
</dbReference>
<feature type="domain" description="HD" evidence="1">
    <location>
        <begin position="54"/>
        <end position="137"/>
    </location>
</feature>
<evidence type="ECO:0000313" key="2">
    <source>
        <dbReference type="EMBL" id="GAA2417585.1"/>
    </source>
</evidence>
<keyword evidence="3" id="KW-1185">Reference proteome</keyword>
<name>A0ABN3IYH5_9ACTN</name>